<dbReference type="EMBL" id="ABVL01000001">
    <property type="protein sequence ID" value="EDY22341.1"/>
    <property type="molecule type" value="Genomic_DNA"/>
</dbReference>
<evidence type="ECO:0000256" key="1">
    <source>
        <dbReference type="ARBA" id="ARBA00006889"/>
    </source>
</evidence>
<gene>
    <name evidence="4" type="ORF">CfE428DRAFT_0466</name>
</gene>
<dbReference type="RefSeq" id="WP_006977793.1">
    <property type="nucleotide sequence ID" value="NZ_ABVL01000001.1"/>
</dbReference>
<dbReference type="FunCoup" id="B4CUV3">
    <property type="interactions" value="191"/>
</dbReference>
<dbReference type="PROSITE" id="PS51257">
    <property type="entry name" value="PROKAR_LIPOPROTEIN"/>
    <property type="match status" value="1"/>
</dbReference>
<keyword evidence="2" id="KW-0732">Signal</keyword>
<dbReference type="InterPro" id="IPR022271">
    <property type="entry name" value="Lipocalin_ApoD"/>
</dbReference>
<sequence length="190" mass="21008" precursor="true">MNIPRTFRVTAGALFSAAALAFLSGCATEANQPLHTARVDLHRYGGKWYEVARIQNHFQHRGEHAMVVFVPTTATQATVRVSAIEPSGKTRTFRGTAEVVPGSDGGRLRVKFHGLAELAPASDQGNYWIIGLDDRYLTTMVATPDRQYLWILSRDPHLPLGATKAYLTLAAKEGFQMKHLVWDYSEAPAQ</sequence>
<dbReference type="AlphaFoldDB" id="B4CUV3"/>
<dbReference type="PIRSF" id="PIRSF036893">
    <property type="entry name" value="Lipocalin_ApoD"/>
    <property type="match status" value="1"/>
</dbReference>
<evidence type="ECO:0000313" key="4">
    <source>
        <dbReference type="EMBL" id="EDY22341.1"/>
    </source>
</evidence>
<dbReference type="SUPFAM" id="SSF50814">
    <property type="entry name" value="Lipocalins"/>
    <property type="match status" value="1"/>
</dbReference>
<dbReference type="Pfam" id="PF08212">
    <property type="entry name" value="Lipocalin_2"/>
    <property type="match status" value="1"/>
</dbReference>
<dbReference type="InterPro" id="IPR000566">
    <property type="entry name" value="Lipocln_cytosolic_FA-bd_dom"/>
</dbReference>
<name>B4CUV3_9BACT</name>
<dbReference type="eggNOG" id="COG3040">
    <property type="taxonomic scope" value="Bacteria"/>
</dbReference>
<dbReference type="CDD" id="cd19438">
    <property type="entry name" value="lipocalin_Blc-like"/>
    <property type="match status" value="1"/>
</dbReference>
<dbReference type="PANTHER" id="PTHR10612:SF34">
    <property type="entry name" value="APOLIPOPROTEIN D"/>
    <property type="match status" value="1"/>
</dbReference>
<feature type="signal peptide" evidence="2">
    <location>
        <begin position="1"/>
        <end position="21"/>
    </location>
</feature>
<feature type="domain" description="Lipocalin/cytosolic fatty-acid binding" evidence="3">
    <location>
        <begin position="39"/>
        <end position="182"/>
    </location>
</feature>
<dbReference type="Gene3D" id="2.40.128.20">
    <property type="match status" value="1"/>
</dbReference>
<evidence type="ECO:0000313" key="5">
    <source>
        <dbReference type="Proteomes" id="UP000005824"/>
    </source>
</evidence>
<evidence type="ECO:0000259" key="3">
    <source>
        <dbReference type="Pfam" id="PF08212"/>
    </source>
</evidence>
<dbReference type="InterPro" id="IPR047202">
    <property type="entry name" value="Lipocalin_Blc-like_dom"/>
</dbReference>
<comment type="caution">
    <text evidence="4">The sequence shown here is derived from an EMBL/GenBank/DDBJ whole genome shotgun (WGS) entry which is preliminary data.</text>
</comment>
<dbReference type="InterPro" id="IPR012674">
    <property type="entry name" value="Calycin"/>
</dbReference>
<dbReference type="Proteomes" id="UP000005824">
    <property type="component" value="Unassembled WGS sequence"/>
</dbReference>
<comment type="similarity">
    <text evidence="1 2">Belongs to the calycin superfamily. Lipocalin family.</text>
</comment>
<proteinExistence type="inferred from homology"/>
<keyword evidence="5" id="KW-1185">Reference proteome</keyword>
<protein>
    <submittedName>
        <fullName evidence="4">Lipocalin family protein</fullName>
    </submittedName>
</protein>
<dbReference type="InterPro" id="IPR002446">
    <property type="entry name" value="Lipocalin_bac"/>
</dbReference>
<evidence type="ECO:0000256" key="2">
    <source>
        <dbReference type="PIRNR" id="PIRNR036893"/>
    </source>
</evidence>
<dbReference type="GO" id="GO:0006950">
    <property type="term" value="P:response to stress"/>
    <property type="evidence" value="ECO:0007669"/>
    <property type="project" value="UniProtKB-ARBA"/>
</dbReference>
<dbReference type="InParanoid" id="B4CUV3"/>
<dbReference type="PRINTS" id="PR01171">
    <property type="entry name" value="BCTLIPOCALIN"/>
</dbReference>
<organism evidence="4 5">
    <name type="scientific">Chthoniobacter flavus Ellin428</name>
    <dbReference type="NCBI Taxonomy" id="497964"/>
    <lineage>
        <taxon>Bacteria</taxon>
        <taxon>Pseudomonadati</taxon>
        <taxon>Verrucomicrobiota</taxon>
        <taxon>Spartobacteria</taxon>
        <taxon>Chthoniobacterales</taxon>
        <taxon>Chthoniobacteraceae</taxon>
        <taxon>Chthoniobacter</taxon>
    </lineage>
</organism>
<dbReference type="PANTHER" id="PTHR10612">
    <property type="entry name" value="APOLIPOPROTEIN D"/>
    <property type="match status" value="1"/>
</dbReference>
<reference evidence="4 5" key="1">
    <citation type="journal article" date="2011" name="J. Bacteriol.">
        <title>Genome sequence of Chthoniobacter flavus Ellin428, an aerobic heterotrophic soil bacterium.</title>
        <authorList>
            <person name="Kant R."/>
            <person name="van Passel M.W."/>
            <person name="Palva A."/>
            <person name="Lucas S."/>
            <person name="Lapidus A."/>
            <person name="Glavina Del Rio T."/>
            <person name="Dalin E."/>
            <person name="Tice H."/>
            <person name="Bruce D."/>
            <person name="Goodwin L."/>
            <person name="Pitluck S."/>
            <person name="Larimer F.W."/>
            <person name="Land M.L."/>
            <person name="Hauser L."/>
            <person name="Sangwan P."/>
            <person name="de Vos W.M."/>
            <person name="Janssen P.H."/>
            <person name="Smidt H."/>
        </authorList>
    </citation>
    <scope>NUCLEOTIDE SEQUENCE [LARGE SCALE GENOMIC DNA]</scope>
    <source>
        <strain evidence="4 5">Ellin428</strain>
    </source>
</reference>
<feature type="chain" id="PRO_5013434226" evidence="2">
    <location>
        <begin position="22"/>
        <end position="190"/>
    </location>
</feature>
<accession>B4CUV3</accession>